<evidence type="ECO:0000313" key="2">
    <source>
        <dbReference type="EMBL" id="KAG2205911.1"/>
    </source>
</evidence>
<keyword evidence="3" id="KW-1185">Reference proteome</keyword>
<dbReference type="GO" id="GO:0000795">
    <property type="term" value="C:synaptonemal complex"/>
    <property type="evidence" value="ECO:0007669"/>
    <property type="project" value="InterPro"/>
</dbReference>
<proteinExistence type="predicted"/>
<evidence type="ECO:0000256" key="1">
    <source>
        <dbReference type="SAM" id="MobiDB-lite"/>
    </source>
</evidence>
<accession>A0A8H7V0T6</accession>
<feature type="region of interest" description="Disordered" evidence="1">
    <location>
        <begin position="206"/>
        <end position="243"/>
    </location>
</feature>
<dbReference type="InterPro" id="IPR042448">
    <property type="entry name" value="CCNB1IP1"/>
</dbReference>
<comment type="caution">
    <text evidence="2">The sequence shown here is derived from an EMBL/GenBank/DDBJ whole genome shotgun (WGS) entry which is preliminary data.</text>
</comment>
<dbReference type="Proteomes" id="UP000650833">
    <property type="component" value="Unassembled WGS sequence"/>
</dbReference>
<protein>
    <submittedName>
        <fullName evidence="2">Uncharacterized protein</fullName>
    </submittedName>
</protein>
<evidence type="ECO:0000313" key="3">
    <source>
        <dbReference type="Proteomes" id="UP000650833"/>
    </source>
</evidence>
<dbReference type="GO" id="GO:0007131">
    <property type="term" value="P:reciprocal meiotic recombination"/>
    <property type="evidence" value="ECO:0007669"/>
    <property type="project" value="InterPro"/>
</dbReference>
<dbReference type="EMBL" id="JAEPRC010000163">
    <property type="protein sequence ID" value="KAG2205911.1"/>
    <property type="molecule type" value="Genomic_DNA"/>
</dbReference>
<reference evidence="2" key="1">
    <citation type="submission" date="2020-12" db="EMBL/GenBank/DDBJ databases">
        <title>Metabolic potential, ecology and presence of endohyphal bacteria is reflected in genomic diversity of Mucoromycotina.</title>
        <authorList>
            <person name="Muszewska A."/>
            <person name="Okrasinska A."/>
            <person name="Steczkiewicz K."/>
            <person name="Drgas O."/>
            <person name="Orlowska M."/>
            <person name="Perlinska-Lenart U."/>
            <person name="Aleksandrzak-Piekarczyk T."/>
            <person name="Szatraj K."/>
            <person name="Zielenkiewicz U."/>
            <person name="Pilsyk S."/>
            <person name="Malc E."/>
            <person name="Mieczkowski P."/>
            <person name="Kruszewska J.S."/>
            <person name="Biernat P."/>
            <person name="Pawlowska J."/>
        </authorList>
    </citation>
    <scope>NUCLEOTIDE SEQUENCE</scope>
    <source>
        <strain evidence="2">CBS 226.32</strain>
    </source>
</reference>
<feature type="compositionally biased region" description="Basic residues" evidence="1">
    <location>
        <begin position="221"/>
        <end position="233"/>
    </location>
</feature>
<sequence length="323" mass="37493">MTLSSEDIILIQLNPTEEYKSSVLAGLKPEIILDISMRAVAFYEYQTSQEIAFRAMIQKNVQEKYKILKDQFNIATKDLNHIIKVEKEKLMAVMKDFEMEKLKCQQITVKFDEKSKQFQKLQTMYEKLKRKAITSTLQDSFTSPSTLPPPPPPHPPVDHHPSTSIRPYYTNCLVKSNKPQYSNGLNEDDLVSRLGRASNITGARSVFIPPQLPSPPPPQNHHSHYRHSYHRPTRIPSPSAAEKSMFSFRHHPVRRDSTSHRSQVPPTATTAAETVDFLQHQHQQQPQIHDQQIQSYRHKNHRIETTKSRYYHKPIDHSRNNFN</sequence>
<feature type="compositionally biased region" description="Pro residues" evidence="1">
    <location>
        <begin position="210"/>
        <end position="219"/>
    </location>
</feature>
<dbReference type="GO" id="GO:0061630">
    <property type="term" value="F:ubiquitin protein ligase activity"/>
    <property type="evidence" value="ECO:0007669"/>
    <property type="project" value="InterPro"/>
</dbReference>
<dbReference type="PANTHER" id="PTHR14305:SF0">
    <property type="entry name" value="E3 UBIQUITIN-PROTEIN LIGASE CCNB1IP1"/>
    <property type="match status" value="1"/>
</dbReference>
<dbReference type="AlphaFoldDB" id="A0A8H7V0T6"/>
<feature type="region of interest" description="Disordered" evidence="1">
    <location>
        <begin position="138"/>
        <end position="165"/>
    </location>
</feature>
<organism evidence="2 3">
    <name type="scientific">Mucor plumbeus</name>
    <dbReference type="NCBI Taxonomy" id="97098"/>
    <lineage>
        <taxon>Eukaryota</taxon>
        <taxon>Fungi</taxon>
        <taxon>Fungi incertae sedis</taxon>
        <taxon>Mucoromycota</taxon>
        <taxon>Mucoromycotina</taxon>
        <taxon>Mucoromycetes</taxon>
        <taxon>Mucorales</taxon>
        <taxon>Mucorineae</taxon>
        <taxon>Mucoraceae</taxon>
        <taxon>Mucor</taxon>
    </lineage>
</organism>
<name>A0A8H7V0T6_9FUNG</name>
<dbReference type="OrthoDB" id="441210at2759"/>
<dbReference type="PANTHER" id="PTHR14305">
    <property type="entry name" value="E3 UBIQUITIN-PROTEIN LIGASE CCNB1IP1"/>
    <property type="match status" value="1"/>
</dbReference>
<gene>
    <name evidence="2" type="ORF">INT46_002531</name>
</gene>
<feature type="compositionally biased region" description="Pro residues" evidence="1">
    <location>
        <begin position="146"/>
        <end position="155"/>
    </location>
</feature>